<feature type="region of interest" description="Disordered" evidence="1">
    <location>
        <begin position="348"/>
        <end position="374"/>
    </location>
</feature>
<keyword evidence="3" id="KW-1185">Reference proteome</keyword>
<name>A0A5C5G1P6_9BASI</name>
<sequence length="374" mass="40204">MHGPCTSLLVVDYARDRSVRRARSRFLPRSGLPPSFARWRSPSPHACTAKQATCSGGRWLFALPGARVTTARDETHRAMVRPAQTTGTPSMPTLPSTTFVIVESGYAAAAAHAFLDLLCSRIESWFFTASASRDFEAYKVWVVDLVAGPAPGVAPSPGLIAHFHLVLTPFHHELGGTNQLAQLPPDRLYGVPHIRQPENGAAPHSRPYIAATSVNCPVSHEVTKDNPVLHLLDSPPPKKSAYYQYSDLFTLLSAPTPAAESPSAAPLVPSTWRFSWSASPRALHDAPTLEALPAATFLLPSNARDVRLDAARLATNSAAHPVEGVALVCKPLPATYVVGRSEAQGGAPLELSRARGRGGASREREKRARDCVVM</sequence>
<comment type="caution">
    <text evidence="2">The sequence shown here is derived from an EMBL/GenBank/DDBJ whole genome shotgun (WGS) entry which is preliminary data.</text>
</comment>
<proteinExistence type="predicted"/>
<dbReference type="AlphaFoldDB" id="A0A5C5G1P6"/>
<gene>
    <name evidence="2" type="ORF">DMC30DRAFT_78401</name>
</gene>
<accession>A0A5C5G1P6</accession>
<evidence type="ECO:0000313" key="2">
    <source>
        <dbReference type="EMBL" id="TNY23050.1"/>
    </source>
</evidence>
<dbReference type="EMBL" id="SOZI01000016">
    <property type="protein sequence ID" value="TNY23050.1"/>
    <property type="molecule type" value="Genomic_DNA"/>
</dbReference>
<reference evidence="2 3" key="1">
    <citation type="submission" date="2019-03" db="EMBL/GenBank/DDBJ databases">
        <title>Rhodosporidium diobovatum UCD-FST 08-225 genome sequencing, assembly, and annotation.</title>
        <authorList>
            <person name="Fakankun I.U."/>
            <person name="Fristensky B."/>
            <person name="Levin D.B."/>
        </authorList>
    </citation>
    <scope>NUCLEOTIDE SEQUENCE [LARGE SCALE GENOMIC DNA]</scope>
    <source>
        <strain evidence="2 3">UCD-FST 08-225</strain>
    </source>
</reference>
<protein>
    <submittedName>
        <fullName evidence="2">Uncharacterized protein</fullName>
    </submittedName>
</protein>
<feature type="compositionally biased region" description="Basic and acidic residues" evidence="1">
    <location>
        <begin position="360"/>
        <end position="374"/>
    </location>
</feature>
<dbReference type="Proteomes" id="UP000311382">
    <property type="component" value="Unassembled WGS sequence"/>
</dbReference>
<evidence type="ECO:0000256" key="1">
    <source>
        <dbReference type="SAM" id="MobiDB-lite"/>
    </source>
</evidence>
<organism evidence="2 3">
    <name type="scientific">Rhodotorula diobovata</name>
    <dbReference type="NCBI Taxonomy" id="5288"/>
    <lineage>
        <taxon>Eukaryota</taxon>
        <taxon>Fungi</taxon>
        <taxon>Dikarya</taxon>
        <taxon>Basidiomycota</taxon>
        <taxon>Pucciniomycotina</taxon>
        <taxon>Microbotryomycetes</taxon>
        <taxon>Sporidiobolales</taxon>
        <taxon>Sporidiobolaceae</taxon>
        <taxon>Rhodotorula</taxon>
    </lineage>
</organism>
<evidence type="ECO:0000313" key="3">
    <source>
        <dbReference type="Proteomes" id="UP000311382"/>
    </source>
</evidence>